<evidence type="ECO:0000256" key="4">
    <source>
        <dbReference type="ARBA" id="ARBA00022692"/>
    </source>
</evidence>
<dbReference type="InterPro" id="IPR000531">
    <property type="entry name" value="Beta-barrel_TonB"/>
</dbReference>
<dbReference type="InterPro" id="IPR012910">
    <property type="entry name" value="Plug_dom"/>
</dbReference>
<feature type="signal peptide" evidence="11">
    <location>
        <begin position="1"/>
        <end position="23"/>
    </location>
</feature>
<dbReference type="AlphaFoldDB" id="A0A933S8L2"/>
<evidence type="ECO:0000313" key="15">
    <source>
        <dbReference type="Proteomes" id="UP000696931"/>
    </source>
</evidence>
<feature type="domain" description="TonB-dependent receptor plug" evidence="13">
    <location>
        <begin position="126"/>
        <end position="222"/>
    </location>
</feature>
<keyword evidence="6 10" id="KW-0798">TonB box</keyword>
<keyword evidence="4" id="KW-0812">Transmembrane</keyword>
<keyword evidence="3" id="KW-1134">Transmembrane beta strand</keyword>
<gene>
    <name evidence="14" type="ORF">HZA61_00495</name>
</gene>
<dbReference type="Pfam" id="PF00593">
    <property type="entry name" value="TonB_dep_Rec_b-barrel"/>
    <property type="match status" value="1"/>
</dbReference>
<evidence type="ECO:0000256" key="6">
    <source>
        <dbReference type="ARBA" id="ARBA00023077"/>
    </source>
</evidence>
<dbReference type="PANTHER" id="PTHR30069:SF29">
    <property type="entry name" value="HEMOGLOBIN AND HEMOGLOBIN-HAPTOGLOBIN-BINDING PROTEIN 1-RELATED"/>
    <property type="match status" value="1"/>
</dbReference>
<dbReference type="SUPFAM" id="SSF56935">
    <property type="entry name" value="Porins"/>
    <property type="match status" value="1"/>
</dbReference>
<dbReference type="Gene3D" id="2.40.170.20">
    <property type="entry name" value="TonB-dependent receptor, beta-barrel domain"/>
    <property type="match status" value="1"/>
</dbReference>
<dbReference type="Proteomes" id="UP000696931">
    <property type="component" value="Unassembled WGS sequence"/>
</dbReference>
<keyword evidence="7 10" id="KW-0472">Membrane</keyword>
<evidence type="ECO:0000256" key="9">
    <source>
        <dbReference type="ARBA" id="ARBA00023237"/>
    </source>
</evidence>
<sequence length="735" mass="80048">MNARTLLLSALALACAAVSPALAARVTGVVVDRDGRPVEFANVRVPALQKGVITDDRGAFTIELPDGPCVLECAQIGYQRSRISLVVREGLAPLRVTLPDEPVPVAEVNVEASAFGKTGKSEGAVVRRADVLMTPGGAADIFQSLRALPGINAPAEGAALYVRGGDPSETVIRLDGAEIGHPYHYEGASGGLFSILDAYMLKSAFFSSGGFTSKYGGAMSGVLDIETQDPMNLRAVNVGANMAGYGVSTTWALVPDRLSLMVTTAKSIPEMLLRANGVTNDYVQAPWSENGAAKLLWRYSPTGRLSLLGIGSNEHLAVEANALNVKELYASNARNGFGALHLQDAILGRVAVRANLTSQAWRSAWSFAEFVQRTDERTTQADVDLTWAAGPRHQFSGGAVWRRRASDRSGFAAADSTDLASGAPGRAYGTARVTREPGFYLEDKLRVAGTLYATLGARADLADASDRWTVDPRAALALLVDEHQTLRVAAGRYHQLPTLTLLDARYGNPTLEPAYADHWIAGYEWKSDFGNVRLEGYEKRYRNLPLVDPVTWYRAEGTGRARGADVFVQGTWKQVNGWVSYGWLDSRRRQFDDPEEVRASGAVKHSLTVVGKYEWSGRWHTGARWTHSSGRPWTPVVGAVWDHTRGVWHPVYGAHGSATMPAYDRLDVRLMRLFSLPKLGGLRASNVCVAYLEAMNVLDTPNVLEYVYNSNYTKRLPEYSYFSDRMLVAGFGLSW</sequence>
<keyword evidence="9" id="KW-0998">Cell outer membrane</keyword>
<evidence type="ECO:0000256" key="2">
    <source>
        <dbReference type="ARBA" id="ARBA00022448"/>
    </source>
</evidence>
<feature type="domain" description="TonB-dependent receptor-like beta-barrel" evidence="12">
    <location>
        <begin position="370"/>
        <end position="670"/>
    </location>
</feature>
<dbReference type="InterPro" id="IPR008969">
    <property type="entry name" value="CarboxyPept-like_regulatory"/>
</dbReference>
<evidence type="ECO:0000256" key="1">
    <source>
        <dbReference type="ARBA" id="ARBA00004571"/>
    </source>
</evidence>
<evidence type="ECO:0000313" key="14">
    <source>
        <dbReference type="EMBL" id="MBI5167942.1"/>
    </source>
</evidence>
<dbReference type="GO" id="GO:0015344">
    <property type="term" value="F:siderophore uptake transmembrane transporter activity"/>
    <property type="evidence" value="ECO:0007669"/>
    <property type="project" value="TreeGrafter"/>
</dbReference>
<dbReference type="Pfam" id="PF07715">
    <property type="entry name" value="Plug"/>
    <property type="match status" value="1"/>
</dbReference>
<proteinExistence type="inferred from homology"/>
<evidence type="ECO:0000256" key="10">
    <source>
        <dbReference type="RuleBase" id="RU003357"/>
    </source>
</evidence>
<comment type="caution">
    <text evidence="14">The sequence shown here is derived from an EMBL/GenBank/DDBJ whole genome shotgun (WGS) entry which is preliminary data.</text>
</comment>
<comment type="similarity">
    <text evidence="10">Belongs to the TonB-dependent receptor family.</text>
</comment>
<dbReference type="GO" id="GO:0044718">
    <property type="term" value="P:siderophore transmembrane transport"/>
    <property type="evidence" value="ECO:0007669"/>
    <property type="project" value="TreeGrafter"/>
</dbReference>
<name>A0A933S8L2_UNCEI</name>
<dbReference type="SUPFAM" id="SSF49464">
    <property type="entry name" value="Carboxypeptidase regulatory domain-like"/>
    <property type="match status" value="1"/>
</dbReference>
<evidence type="ECO:0000256" key="8">
    <source>
        <dbReference type="ARBA" id="ARBA00023170"/>
    </source>
</evidence>
<keyword evidence="2" id="KW-0813">Transport</keyword>
<keyword evidence="5 11" id="KW-0732">Signal</keyword>
<evidence type="ECO:0000256" key="11">
    <source>
        <dbReference type="SAM" id="SignalP"/>
    </source>
</evidence>
<feature type="chain" id="PRO_5036724582" evidence="11">
    <location>
        <begin position="24"/>
        <end position="735"/>
    </location>
</feature>
<dbReference type="Pfam" id="PF13715">
    <property type="entry name" value="CarbopepD_reg_2"/>
    <property type="match status" value="1"/>
</dbReference>
<evidence type="ECO:0000259" key="12">
    <source>
        <dbReference type="Pfam" id="PF00593"/>
    </source>
</evidence>
<evidence type="ECO:0000256" key="7">
    <source>
        <dbReference type="ARBA" id="ARBA00023136"/>
    </source>
</evidence>
<dbReference type="InterPro" id="IPR039426">
    <property type="entry name" value="TonB-dep_rcpt-like"/>
</dbReference>
<protein>
    <submittedName>
        <fullName evidence="14">TonB-dependent receptor</fullName>
    </submittedName>
</protein>
<dbReference type="Gene3D" id="2.60.40.1120">
    <property type="entry name" value="Carboxypeptidase-like, regulatory domain"/>
    <property type="match status" value="1"/>
</dbReference>
<accession>A0A933S8L2</accession>
<evidence type="ECO:0000256" key="5">
    <source>
        <dbReference type="ARBA" id="ARBA00022729"/>
    </source>
</evidence>
<evidence type="ECO:0000259" key="13">
    <source>
        <dbReference type="Pfam" id="PF07715"/>
    </source>
</evidence>
<organism evidence="14 15">
    <name type="scientific">Eiseniibacteriota bacterium</name>
    <dbReference type="NCBI Taxonomy" id="2212470"/>
    <lineage>
        <taxon>Bacteria</taxon>
        <taxon>Candidatus Eiseniibacteriota</taxon>
    </lineage>
</organism>
<dbReference type="PANTHER" id="PTHR30069">
    <property type="entry name" value="TONB-DEPENDENT OUTER MEMBRANE RECEPTOR"/>
    <property type="match status" value="1"/>
</dbReference>
<evidence type="ECO:0000256" key="3">
    <source>
        <dbReference type="ARBA" id="ARBA00022452"/>
    </source>
</evidence>
<dbReference type="EMBL" id="JACRIW010000004">
    <property type="protein sequence ID" value="MBI5167942.1"/>
    <property type="molecule type" value="Genomic_DNA"/>
</dbReference>
<keyword evidence="8 14" id="KW-0675">Receptor</keyword>
<dbReference type="InterPro" id="IPR036942">
    <property type="entry name" value="Beta-barrel_TonB_sf"/>
</dbReference>
<dbReference type="GO" id="GO:0009279">
    <property type="term" value="C:cell outer membrane"/>
    <property type="evidence" value="ECO:0007669"/>
    <property type="project" value="UniProtKB-SubCell"/>
</dbReference>
<dbReference type="PROSITE" id="PS51257">
    <property type="entry name" value="PROKAR_LIPOPROTEIN"/>
    <property type="match status" value="1"/>
</dbReference>
<comment type="subcellular location">
    <subcellularLocation>
        <location evidence="1">Cell outer membrane</location>
        <topology evidence="1">Multi-pass membrane protein</topology>
    </subcellularLocation>
</comment>
<reference evidence="14" key="1">
    <citation type="submission" date="2020-07" db="EMBL/GenBank/DDBJ databases">
        <title>Huge and variable diversity of episymbiotic CPR bacteria and DPANN archaea in groundwater ecosystems.</title>
        <authorList>
            <person name="He C.Y."/>
            <person name="Keren R."/>
            <person name="Whittaker M."/>
            <person name="Farag I.F."/>
            <person name="Doudna J."/>
            <person name="Cate J.H.D."/>
            <person name="Banfield J.F."/>
        </authorList>
    </citation>
    <scope>NUCLEOTIDE SEQUENCE</scope>
    <source>
        <strain evidence="14">NC_groundwater_1813_Pr3_B-0.1um_71_17</strain>
    </source>
</reference>